<accession>A0AB39XWF0</accession>
<dbReference type="RefSeq" id="WP_369726390.1">
    <property type="nucleotide sequence ID" value="NZ_CP165734.1"/>
</dbReference>
<keyword evidence="1" id="KW-1133">Transmembrane helix</keyword>
<feature type="transmembrane region" description="Helical" evidence="1">
    <location>
        <begin position="109"/>
        <end position="128"/>
    </location>
</feature>
<evidence type="ECO:0000256" key="1">
    <source>
        <dbReference type="SAM" id="Phobius"/>
    </source>
</evidence>
<organism evidence="2">
    <name type="scientific">Bradyrhizobium sp. LLZ17</name>
    <dbReference type="NCBI Taxonomy" id="3239388"/>
    <lineage>
        <taxon>Bacteria</taxon>
        <taxon>Pseudomonadati</taxon>
        <taxon>Pseudomonadota</taxon>
        <taxon>Alphaproteobacteria</taxon>
        <taxon>Hyphomicrobiales</taxon>
        <taxon>Nitrobacteraceae</taxon>
        <taxon>Bradyrhizobium</taxon>
    </lineage>
</organism>
<evidence type="ECO:0000313" key="2">
    <source>
        <dbReference type="EMBL" id="XDV61047.1"/>
    </source>
</evidence>
<reference evidence="2" key="1">
    <citation type="submission" date="2024-08" db="EMBL/GenBank/DDBJ databases">
        <authorList>
            <person name="Chaddad Z."/>
            <person name="Lamrabet M."/>
            <person name="Bouhnik O."/>
            <person name="Alami S."/>
            <person name="Wipf D."/>
            <person name="Courty P.E."/>
            <person name="Missbah El Idrissi M."/>
        </authorList>
    </citation>
    <scope>NUCLEOTIDE SEQUENCE</scope>
    <source>
        <strain evidence="2">LLZ17</strain>
    </source>
</reference>
<sequence>MRISRIATFANWCITTVTAVIALGFVGLALKDIPITALSNANPEIIQVAILSVYISCWAYGTSIDTKIQGGIYADDPQGGRVRTGSIVAVAFLAVISVILLSVRSNEVYFALALAAFTTIDVLGWLYLRYWLLPGIIKASRDKFEDEDDYYGQMILNKVASQIIGDWKWRRQIPLALIVLLIILIAVFPRLHEIVAENVHKLVPALPSETIRPLLQDFLLLAFVLVSELWHFGVRLSTLLTIRVLNEMEEKFTLEPAIGRDRSRKPRGRRRRSSG</sequence>
<protein>
    <submittedName>
        <fullName evidence="2">Uncharacterized protein</fullName>
    </submittedName>
</protein>
<feature type="transmembrane region" description="Helical" evidence="1">
    <location>
        <begin position="82"/>
        <end position="103"/>
    </location>
</feature>
<feature type="transmembrane region" description="Helical" evidence="1">
    <location>
        <begin position="211"/>
        <end position="233"/>
    </location>
</feature>
<proteinExistence type="predicted"/>
<dbReference type="EMBL" id="CP165734">
    <property type="protein sequence ID" value="XDV61047.1"/>
    <property type="molecule type" value="Genomic_DNA"/>
</dbReference>
<dbReference type="AlphaFoldDB" id="A0AB39XWF0"/>
<gene>
    <name evidence="2" type="ORF">AB8Z38_18390</name>
</gene>
<name>A0AB39XWF0_9BRAD</name>
<feature type="transmembrane region" description="Helical" evidence="1">
    <location>
        <begin position="45"/>
        <end position="61"/>
    </location>
</feature>
<keyword evidence="1" id="KW-0812">Transmembrane</keyword>
<feature type="transmembrane region" description="Helical" evidence="1">
    <location>
        <begin position="173"/>
        <end position="191"/>
    </location>
</feature>
<keyword evidence="1" id="KW-0472">Membrane</keyword>
<feature type="transmembrane region" description="Helical" evidence="1">
    <location>
        <begin position="12"/>
        <end position="30"/>
    </location>
</feature>